<dbReference type="Proteomes" id="UP001162992">
    <property type="component" value="Chromosome 7"/>
</dbReference>
<name>A0ACC2D3T1_DIPCM</name>
<gene>
    <name evidence="1" type="ORF">O6H91_07G033300</name>
</gene>
<protein>
    <submittedName>
        <fullName evidence="1">Uncharacterized protein</fullName>
    </submittedName>
</protein>
<organism evidence="1 2">
    <name type="scientific">Diphasiastrum complanatum</name>
    <name type="common">Issler's clubmoss</name>
    <name type="synonym">Lycopodium complanatum</name>
    <dbReference type="NCBI Taxonomy" id="34168"/>
    <lineage>
        <taxon>Eukaryota</taxon>
        <taxon>Viridiplantae</taxon>
        <taxon>Streptophyta</taxon>
        <taxon>Embryophyta</taxon>
        <taxon>Tracheophyta</taxon>
        <taxon>Lycopodiopsida</taxon>
        <taxon>Lycopodiales</taxon>
        <taxon>Lycopodiaceae</taxon>
        <taxon>Lycopodioideae</taxon>
        <taxon>Diphasiastrum</taxon>
    </lineage>
</organism>
<proteinExistence type="predicted"/>
<dbReference type="EMBL" id="CM055098">
    <property type="protein sequence ID" value="KAJ7548926.1"/>
    <property type="molecule type" value="Genomic_DNA"/>
</dbReference>
<reference evidence="2" key="1">
    <citation type="journal article" date="2024" name="Proc. Natl. Acad. Sci. U.S.A.">
        <title>Extraordinary preservation of gene collinearity over three hundred million years revealed in homosporous lycophytes.</title>
        <authorList>
            <person name="Li C."/>
            <person name="Wickell D."/>
            <person name="Kuo L.Y."/>
            <person name="Chen X."/>
            <person name="Nie B."/>
            <person name="Liao X."/>
            <person name="Peng D."/>
            <person name="Ji J."/>
            <person name="Jenkins J."/>
            <person name="Williams M."/>
            <person name="Shu S."/>
            <person name="Plott C."/>
            <person name="Barry K."/>
            <person name="Rajasekar S."/>
            <person name="Grimwood J."/>
            <person name="Han X."/>
            <person name="Sun S."/>
            <person name="Hou Z."/>
            <person name="He W."/>
            <person name="Dai G."/>
            <person name="Sun C."/>
            <person name="Schmutz J."/>
            <person name="Leebens-Mack J.H."/>
            <person name="Li F.W."/>
            <person name="Wang L."/>
        </authorList>
    </citation>
    <scope>NUCLEOTIDE SEQUENCE [LARGE SCALE GENOMIC DNA]</scope>
    <source>
        <strain evidence="2">cv. PW_Plant_1</strain>
    </source>
</reference>
<keyword evidence="2" id="KW-1185">Reference proteome</keyword>
<sequence length="470" mass="51643">MGRLASMPSRVMGTSEANWCRAVDGGTGVTVTGLLYAKPLEVGLAEAAIISLLAEQPLLRATVEDRDGKPWFIINDSPSISLEEIDRSSEAEGEEPLEEEDGESRKERWLKIVEEEMNKPFPKVKPFPVFQALLYRLPQKTSLLILRTHSGACDLASAAPISSHIVQFLGEFAEAEKSGQSVDQFLKSKEDASLASVVRLNLPSMESAVPPEMSKKPFWAHGVDMIGYGLVSRRHAYLPFDVTKAPWHSCVIRSRLTREATEQLIQGCEKHSTNLFGALCAAGTKVVAAFKKVGNRGEHYGNAVLLNCRNMLEPVIPPSAVGFYHAAMLKTLHVAESVPFWELAKKSSEQVEEAIKNKKHFKDMSDLNTLMVQAMNFPNVTPSGTMRTTLLSIYHDPIPQSFADAASSNSNLTDWVTCSSVNGVGPCLALYPFLTDGCLQVNYVYCSPLFSHTQIQQIVDGIQELLTETA</sequence>
<evidence type="ECO:0000313" key="1">
    <source>
        <dbReference type="EMBL" id="KAJ7548926.1"/>
    </source>
</evidence>
<evidence type="ECO:0000313" key="2">
    <source>
        <dbReference type="Proteomes" id="UP001162992"/>
    </source>
</evidence>
<accession>A0ACC2D3T1</accession>
<comment type="caution">
    <text evidence="1">The sequence shown here is derived from an EMBL/GenBank/DDBJ whole genome shotgun (WGS) entry which is preliminary data.</text>
</comment>